<name>A0A1F6LVF4_9BACT</name>
<evidence type="ECO:0000256" key="4">
    <source>
        <dbReference type="RuleBase" id="RU000535"/>
    </source>
</evidence>
<comment type="subunit">
    <text evidence="3">Heptamer of 7 subunits arranged in a ring. Interacts with the chaperonin GroEL.</text>
</comment>
<dbReference type="Pfam" id="PF00166">
    <property type="entry name" value="Cpn10"/>
    <property type="match status" value="1"/>
</dbReference>
<evidence type="ECO:0000256" key="2">
    <source>
        <dbReference type="ARBA" id="ARBA00023186"/>
    </source>
</evidence>
<dbReference type="PANTHER" id="PTHR10772">
    <property type="entry name" value="10 KDA HEAT SHOCK PROTEIN"/>
    <property type="match status" value="1"/>
</dbReference>
<dbReference type="Gene3D" id="2.30.33.40">
    <property type="entry name" value="GroES chaperonin"/>
    <property type="match status" value="1"/>
</dbReference>
<evidence type="ECO:0000256" key="1">
    <source>
        <dbReference type="ARBA" id="ARBA00006975"/>
    </source>
</evidence>
<dbReference type="GO" id="GO:0044183">
    <property type="term" value="F:protein folding chaperone"/>
    <property type="evidence" value="ECO:0007669"/>
    <property type="project" value="InterPro"/>
</dbReference>
<dbReference type="GO" id="GO:0051087">
    <property type="term" value="F:protein-folding chaperone binding"/>
    <property type="evidence" value="ECO:0007669"/>
    <property type="project" value="TreeGrafter"/>
</dbReference>
<dbReference type="InterPro" id="IPR020818">
    <property type="entry name" value="Chaperonin_GroES"/>
</dbReference>
<dbReference type="GO" id="GO:0005737">
    <property type="term" value="C:cytoplasm"/>
    <property type="evidence" value="ECO:0007669"/>
    <property type="project" value="UniProtKB-SubCell"/>
</dbReference>
<evidence type="ECO:0000256" key="3">
    <source>
        <dbReference type="HAMAP-Rule" id="MF_00580"/>
    </source>
</evidence>
<dbReference type="NCBIfam" id="NF001531">
    <property type="entry name" value="PRK00364.2-2"/>
    <property type="match status" value="1"/>
</dbReference>
<comment type="subcellular location">
    <subcellularLocation>
        <location evidence="3">Cytoplasm</location>
    </subcellularLocation>
</comment>
<dbReference type="FunFam" id="2.30.33.40:FF:000001">
    <property type="entry name" value="10 kDa chaperonin"/>
    <property type="match status" value="1"/>
</dbReference>
<evidence type="ECO:0000313" key="5">
    <source>
        <dbReference type="EMBL" id="OGH63369.1"/>
    </source>
</evidence>
<evidence type="ECO:0000313" key="6">
    <source>
        <dbReference type="Proteomes" id="UP000176329"/>
    </source>
</evidence>
<dbReference type="CDD" id="cd00320">
    <property type="entry name" value="cpn10"/>
    <property type="match status" value="1"/>
</dbReference>
<keyword evidence="3" id="KW-0963">Cytoplasm</keyword>
<comment type="function">
    <text evidence="3 4">Together with the chaperonin GroEL, plays an essential role in assisting protein folding. The GroEL-GroES system forms a nano-cage that allows encapsulation of the non-native substrate proteins and provides a physical environment optimized to promote and accelerate protein folding. GroES binds to the apical surface of the GroEL ring, thereby capping the opening of the GroEL channel.</text>
</comment>
<protein>
    <recommendedName>
        <fullName evidence="3">Co-chaperonin GroES</fullName>
    </recommendedName>
    <alternativeName>
        <fullName evidence="3">10 kDa chaperonin</fullName>
    </alternativeName>
    <alternativeName>
        <fullName evidence="3">Chaperonin-10</fullName>
        <shortName evidence="3">Cpn10</shortName>
    </alternativeName>
</protein>
<dbReference type="InterPro" id="IPR011032">
    <property type="entry name" value="GroES-like_sf"/>
</dbReference>
<keyword evidence="2 3" id="KW-0143">Chaperone</keyword>
<dbReference type="PANTHER" id="PTHR10772:SF58">
    <property type="entry name" value="CO-CHAPERONIN GROES"/>
    <property type="match status" value="1"/>
</dbReference>
<dbReference type="InterPro" id="IPR037124">
    <property type="entry name" value="Chaperonin_GroES_sf"/>
</dbReference>
<dbReference type="GO" id="GO:0051082">
    <property type="term" value="F:unfolded protein binding"/>
    <property type="evidence" value="ECO:0007669"/>
    <property type="project" value="TreeGrafter"/>
</dbReference>
<reference evidence="5 6" key="1">
    <citation type="journal article" date="2016" name="Nat. Commun.">
        <title>Thousands of microbial genomes shed light on interconnected biogeochemical processes in an aquifer system.</title>
        <authorList>
            <person name="Anantharaman K."/>
            <person name="Brown C.T."/>
            <person name="Hug L.A."/>
            <person name="Sharon I."/>
            <person name="Castelle C.J."/>
            <person name="Probst A.J."/>
            <person name="Thomas B.C."/>
            <person name="Singh A."/>
            <person name="Wilkins M.J."/>
            <person name="Karaoz U."/>
            <person name="Brodie E.L."/>
            <person name="Williams K.H."/>
            <person name="Hubbard S.S."/>
            <person name="Banfield J.F."/>
        </authorList>
    </citation>
    <scope>NUCLEOTIDE SEQUENCE [LARGE SCALE GENOMIC DNA]</scope>
</reference>
<dbReference type="AlphaFoldDB" id="A0A1F6LVF4"/>
<organism evidence="5 6">
    <name type="scientific">Candidatus Magasanikbacteria bacterium RIFCSPHIGHO2_01_FULL_50_8</name>
    <dbReference type="NCBI Taxonomy" id="1798674"/>
    <lineage>
        <taxon>Bacteria</taxon>
        <taxon>Candidatus Magasanikiibacteriota</taxon>
    </lineage>
</organism>
<comment type="similarity">
    <text evidence="1 3 4">Belongs to the GroES chaperonin family.</text>
</comment>
<gene>
    <name evidence="3" type="primary">groES</name>
    <name evidence="3" type="synonym">groS</name>
    <name evidence="5" type="ORF">A2848_01705</name>
</gene>
<dbReference type="SMART" id="SM00883">
    <property type="entry name" value="Cpn10"/>
    <property type="match status" value="1"/>
</dbReference>
<dbReference type="GO" id="GO:0005524">
    <property type="term" value="F:ATP binding"/>
    <property type="evidence" value="ECO:0007669"/>
    <property type="project" value="InterPro"/>
</dbReference>
<dbReference type="SUPFAM" id="SSF50129">
    <property type="entry name" value="GroES-like"/>
    <property type="match status" value="1"/>
</dbReference>
<comment type="caution">
    <text evidence="5">The sequence shown here is derived from an EMBL/GenBank/DDBJ whole genome shotgun (WGS) entry which is preliminary data.</text>
</comment>
<dbReference type="GO" id="GO:0046872">
    <property type="term" value="F:metal ion binding"/>
    <property type="evidence" value="ECO:0007669"/>
    <property type="project" value="TreeGrafter"/>
</dbReference>
<sequence>MLNPLFDHLIVEAVDPREAATASGIIIPDTAQGEKPQQGHVTAAGPGKMLDNGQCAAMSVKVGDTIVFKKYAPDEVKVDGKEYLVISESDVLAIVTK</sequence>
<dbReference type="HAMAP" id="MF_00580">
    <property type="entry name" value="CH10"/>
    <property type="match status" value="1"/>
</dbReference>
<dbReference type="PRINTS" id="PR00297">
    <property type="entry name" value="CHAPERONIN10"/>
</dbReference>
<dbReference type="EMBL" id="MFPV01000005">
    <property type="protein sequence ID" value="OGH63369.1"/>
    <property type="molecule type" value="Genomic_DNA"/>
</dbReference>
<accession>A0A1F6LVF4</accession>
<proteinExistence type="inferred from homology"/>
<dbReference type="Proteomes" id="UP000176329">
    <property type="component" value="Unassembled WGS sequence"/>
</dbReference>